<sequence length="357" mass="39520">MQSTPSIIVLLFTLVFTERFSILCGGLQWRNYTPCAYKFIFTSVSFSILVSGCIVVLHLLCNIDSLCLISSERKGEPTTVTNIAWCWPYKRKKNSTKRHSTSLKTHEQIGAVSLSWISGTMFALLVCILTLHEVYTVCNVVNICPDSTAVQAEILNQHNAFRRAVTPTARDMLKMNWSEEAAASAQAWVDTCSMAHGPPSSRMLGDYEMGENLFMSSASKNWTQIVTAWHSEVIDYSYPNGSINGKSIGHYTQVVWNSSYKVGCGVALCPGSVYFYGCQYYRAGNYRGVAPYKEGATCADCPNSCENKLCTNPCPYINKYVNCAAMKKQAGCSNPLVYAWCPALCLCTSKIIPIAKK</sequence>
<accession>A0AAZ3QY74</accession>
<dbReference type="InterPro" id="IPR018244">
    <property type="entry name" value="Allrgn_V5/Tpx1_CS"/>
</dbReference>
<dbReference type="Pfam" id="PF08562">
    <property type="entry name" value="Crisp"/>
    <property type="match status" value="1"/>
</dbReference>
<comment type="caution">
    <text evidence="3">Lacks conserved residue(s) required for the propagation of feature annotation.</text>
</comment>
<feature type="domain" description="ShKT" evidence="5">
    <location>
        <begin position="314"/>
        <end position="347"/>
    </location>
</feature>
<gene>
    <name evidence="6" type="primary">LOC112229825</name>
</gene>
<dbReference type="InterPro" id="IPR001283">
    <property type="entry name" value="CRISP-related"/>
</dbReference>
<keyword evidence="4" id="KW-0812">Transmembrane</keyword>
<protein>
    <recommendedName>
        <fullName evidence="5">ShKT domain-containing protein</fullName>
    </recommendedName>
</protein>
<dbReference type="InterPro" id="IPR003582">
    <property type="entry name" value="ShKT_dom"/>
</dbReference>
<keyword evidence="4" id="KW-0472">Membrane</keyword>
<keyword evidence="4" id="KW-1133">Transmembrane helix</keyword>
<dbReference type="FunFam" id="1.10.10.740:FF:000001">
    <property type="entry name" value="Cysteine-rich secretory protein 2"/>
    <property type="match status" value="1"/>
</dbReference>
<dbReference type="InterPro" id="IPR042076">
    <property type="entry name" value="Crisp-like_dom"/>
</dbReference>
<dbReference type="Ensembl" id="ENSOTST00005152884.1">
    <property type="protein sequence ID" value="ENSOTSP00005133130.1"/>
    <property type="gene ID" value="ENSOTSG00005059487.1"/>
</dbReference>
<feature type="disulfide bond" evidence="3">
    <location>
        <begin position="323"/>
        <end position="341"/>
    </location>
</feature>
<evidence type="ECO:0000259" key="5">
    <source>
        <dbReference type="PROSITE" id="PS51670"/>
    </source>
</evidence>
<evidence type="ECO:0000256" key="4">
    <source>
        <dbReference type="SAM" id="Phobius"/>
    </source>
</evidence>
<dbReference type="SUPFAM" id="SSF55797">
    <property type="entry name" value="PR-1-like"/>
    <property type="match status" value="1"/>
</dbReference>
<feature type="transmembrane region" description="Helical" evidence="4">
    <location>
        <begin position="6"/>
        <end position="27"/>
    </location>
</feature>
<reference evidence="6" key="3">
    <citation type="submission" date="2025-09" db="UniProtKB">
        <authorList>
            <consortium name="Ensembl"/>
        </authorList>
    </citation>
    <scope>IDENTIFICATION</scope>
</reference>
<dbReference type="InterPro" id="IPR014044">
    <property type="entry name" value="CAP_dom"/>
</dbReference>
<keyword evidence="7" id="KW-1185">Reference proteome</keyword>
<evidence type="ECO:0000256" key="1">
    <source>
        <dbReference type="ARBA" id="ARBA00009923"/>
    </source>
</evidence>
<dbReference type="InterPro" id="IPR035940">
    <property type="entry name" value="CAP_sf"/>
</dbReference>
<dbReference type="PRINTS" id="PR00837">
    <property type="entry name" value="V5TPXLIKE"/>
</dbReference>
<dbReference type="SUPFAM" id="SSF57546">
    <property type="entry name" value="Crisp domain-like"/>
    <property type="match status" value="1"/>
</dbReference>
<organism evidence="6 7">
    <name type="scientific">Oncorhynchus tshawytscha</name>
    <name type="common">Chinook salmon</name>
    <name type="synonym">Salmo tshawytscha</name>
    <dbReference type="NCBI Taxonomy" id="74940"/>
    <lineage>
        <taxon>Eukaryota</taxon>
        <taxon>Metazoa</taxon>
        <taxon>Chordata</taxon>
        <taxon>Craniata</taxon>
        <taxon>Vertebrata</taxon>
        <taxon>Euteleostomi</taxon>
        <taxon>Actinopterygii</taxon>
        <taxon>Neopterygii</taxon>
        <taxon>Teleostei</taxon>
        <taxon>Protacanthopterygii</taxon>
        <taxon>Salmoniformes</taxon>
        <taxon>Salmonidae</taxon>
        <taxon>Salmoninae</taxon>
        <taxon>Oncorhynchus</taxon>
    </lineage>
</organism>
<feature type="transmembrane region" description="Helical" evidence="4">
    <location>
        <begin position="39"/>
        <end position="60"/>
    </location>
</feature>
<dbReference type="PROSITE" id="PS01009">
    <property type="entry name" value="CRISP_1"/>
    <property type="match status" value="1"/>
</dbReference>
<dbReference type="FunFam" id="3.40.33.10:FF:000005">
    <property type="entry name" value="Cysteine-rich secretory protein 2"/>
    <property type="match status" value="1"/>
</dbReference>
<reference evidence="7" key="1">
    <citation type="journal article" date="2018" name="PLoS ONE">
        <title>Chinook salmon (Oncorhynchus tshawytscha) genome and transcriptome.</title>
        <authorList>
            <person name="Christensen K.A."/>
            <person name="Leong J.S."/>
            <person name="Sakhrani D."/>
            <person name="Biagi C.A."/>
            <person name="Minkley D.R."/>
            <person name="Withler R.E."/>
            <person name="Rondeau E.B."/>
            <person name="Koop B.F."/>
            <person name="Devlin R.H."/>
        </authorList>
    </citation>
    <scope>NUCLEOTIDE SEQUENCE [LARGE SCALE GENOMIC DNA]</scope>
</reference>
<comment type="similarity">
    <text evidence="1">Belongs to the CRISP family.</text>
</comment>
<evidence type="ECO:0000313" key="6">
    <source>
        <dbReference type="Ensembl" id="ENSOTSP00005133130.1"/>
    </source>
</evidence>
<name>A0AAZ3QY74_ONCTS</name>
<dbReference type="PANTHER" id="PTHR10334">
    <property type="entry name" value="CYSTEINE-RICH SECRETORY PROTEIN-RELATED"/>
    <property type="match status" value="1"/>
</dbReference>
<dbReference type="Proteomes" id="UP000694402">
    <property type="component" value="Unassembled WGS sequence"/>
</dbReference>
<dbReference type="PROSITE" id="PS01010">
    <property type="entry name" value="CRISP_2"/>
    <property type="match status" value="1"/>
</dbReference>
<dbReference type="GeneTree" id="ENSGT00940000156439"/>
<dbReference type="InterPro" id="IPR013871">
    <property type="entry name" value="Cysteine_rich_secretory"/>
</dbReference>
<dbReference type="Gene3D" id="3.40.33.10">
    <property type="entry name" value="CAP"/>
    <property type="match status" value="1"/>
</dbReference>
<dbReference type="AlphaFoldDB" id="A0AAZ3QY74"/>
<dbReference type="PROSITE" id="PS51670">
    <property type="entry name" value="SHKT"/>
    <property type="match status" value="1"/>
</dbReference>
<dbReference type="Pfam" id="PF00188">
    <property type="entry name" value="CAP"/>
    <property type="match status" value="1"/>
</dbReference>
<keyword evidence="2 3" id="KW-1015">Disulfide bond</keyword>
<proteinExistence type="inferred from homology"/>
<evidence type="ECO:0000313" key="7">
    <source>
        <dbReference type="Proteomes" id="UP000694402"/>
    </source>
</evidence>
<reference evidence="6" key="2">
    <citation type="submission" date="2025-08" db="UniProtKB">
        <authorList>
            <consortium name="Ensembl"/>
        </authorList>
    </citation>
    <scope>IDENTIFICATION</scope>
</reference>
<dbReference type="SMART" id="SM00198">
    <property type="entry name" value="SCP"/>
    <property type="match status" value="1"/>
</dbReference>
<evidence type="ECO:0000256" key="3">
    <source>
        <dbReference type="PROSITE-ProRule" id="PRU01005"/>
    </source>
</evidence>
<feature type="disulfide bond" evidence="3">
    <location>
        <begin position="332"/>
        <end position="345"/>
    </location>
</feature>
<dbReference type="GO" id="GO:0005576">
    <property type="term" value="C:extracellular region"/>
    <property type="evidence" value="ECO:0007669"/>
    <property type="project" value="InterPro"/>
</dbReference>
<evidence type="ECO:0000256" key="2">
    <source>
        <dbReference type="ARBA" id="ARBA00023157"/>
    </source>
</evidence>
<dbReference type="Gene3D" id="1.10.10.740">
    <property type="entry name" value="Crisp domain"/>
    <property type="match status" value="1"/>
</dbReference>